<evidence type="ECO:0000256" key="3">
    <source>
        <dbReference type="ARBA" id="ARBA00022840"/>
    </source>
</evidence>
<dbReference type="InterPro" id="IPR027417">
    <property type="entry name" value="P-loop_NTPase"/>
</dbReference>
<sequence>MTATATDWVTANQRFLSAALSVLTARLTGDDAESARRERDEARRAMPVPPAVETIGDAFGLSAFERDLVLLCAGVELDTALARACAAAHGKPRRPYVTFGLALATLPDAHWSAITPAAALRTWHLVELAQPDFPTTSPLRVDERILHALTGISYLDPRIAPLATPPPPVRALPDPLVAAADRVAACWSADAGPRTGRRAVRLHGRHRGDRCAVAVAASVGLGLRPVLVRADDLPSVASDRDLMARLCERETVLDGRCWLIEVDDAARLALDFAVRLRAPTVLISREPMPDEDEGLPQIEVAPADPGERRALWRRALDPAPGEWVDRVAAQFDLPLSEVDTLADEVDPADPNAGADLWDACRRRARPALDDLAQRIDTPTGWDDLVLPGPHLRTLREISAQIRHRMTVLADWGFAAQGSRGTGLAALFTGASGTGKTLAAEVLAADLRLDLYRVDLSQVVSKYIGETEKNLRRIFDAAESGGAVLLFDEADALFGKRSEVKDSHDRYANIEVSYLLQRMETYRGLAILTTNLKSALDPAFLRRLRFVVHFPLPDAAARERIWRRMFPPQAPTEGLDPAKLARLNVTGGTIRTVALSAAFLAAEADEPIRMSHVLAATRTEYAKLEKPLADVEVSGWTT</sequence>
<gene>
    <name evidence="5" type="ORF">ACH4OY_13715</name>
</gene>
<dbReference type="Pfam" id="PF00004">
    <property type="entry name" value="AAA"/>
    <property type="match status" value="1"/>
</dbReference>
<dbReference type="InterPro" id="IPR050221">
    <property type="entry name" value="26S_Proteasome_ATPase"/>
</dbReference>
<dbReference type="Pfam" id="PF22977">
    <property type="entry name" value="WHD"/>
    <property type="match status" value="1"/>
</dbReference>
<dbReference type="RefSeq" id="WP_396679406.1">
    <property type="nucleotide sequence ID" value="NZ_JBIRPU010000007.1"/>
</dbReference>
<dbReference type="PANTHER" id="PTHR23073">
    <property type="entry name" value="26S PROTEASOME REGULATORY SUBUNIT"/>
    <property type="match status" value="1"/>
</dbReference>
<keyword evidence="3 5" id="KW-0067">ATP-binding</keyword>
<protein>
    <submittedName>
        <fullName evidence="5">ATP-binding protein</fullName>
    </submittedName>
</protein>
<reference evidence="5 6" key="1">
    <citation type="submission" date="2024-10" db="EMBL/GenBank/DDBJ databases">
        <title>The Natural Products Discovery Center: Release of the First 8490 Sequenced Strains for Exploring Actinobacteria Biosynthetic Diversity.</title>
        <authorList>
            <person name="Kalkreuter E."/>
            <person name="Kautsar S.A."/>
            <person name="Yang D."/>
            <person name="Bader C.D."/>
            <person name="Teijaro C.N."/>
            <person name="Fluegel L."/>
            <person name="Davis C.M."/>
            <person name="Simpson J.R."/>
            <person name="Lauterbach L."/>
            <person name="Steele A.D."/>
            <person name="Gui C."/>
            <person name="Meng S."/>
            <person name="Li G."/>
            <person name="Viehrig K."/>
            <person name="Ye F."/>
            <person name="Su P."/>
            <person name="Kiefer A.F."/>
            <person name="Nichols A."/>
            <person name="Cepeda A.J."/>
            <person name="Yan W."/>
            <person name="Fan B."/>
            <person name="Jiang Y."/>
            <person name="Adhikari A."/>
            <person name="Zheng C.-J."/>
            <person name="Schuster L."/>
            <person name="Cowan T.M."/>
            <person name="Smanski M.J."/>
            <person name="Chevrette M.G."/>
            <person name="De Carvalho L.P.S."/>
            <person name="Shen B."/>
        </authorList>
    </citation>
    <scope>NUCLEOTIDE SEQUENCE [LARGE SCALE GENOMIC DNA]</scope>
    <source>
        <strain evidence="5 6">NPDC021253</strain>
    </source>
</reference>
<organism evidence="5 6">
    <name type="scientific">Micromonospora rubida</name>
    <dbReference type="NCBI Taxonomy" id="2697657"/>
    <lineage>
        <taxon>Bacteria</taxon>
        <taxon>Bacillati</taxon>
        <taxon>Actinomycetota</taxon>
        <taxon>Actinomycetes</taxon>
        <taxon>Micromonosporales</taxon>
        <taxon>Micromonosporaceae</taxon>
        <taxon>Micromonospora</taxon>
    </lineage>
</organism>
<dbReference type="SMART" id="SM00382">
    <property type="entry name" value="AAA"/>
    <property type="match status" value="1"/>
</dbReference>
<keyword evidence="2" id="KW-0547">Nucleotide-binding</keyword>
<proteinExistence type="inferred from homology"/>
<dbReference type="GO" id="GO:0005524">
    <property type="term" value="F:ATP binding"/>
    <property type="evidence" value="ECO:0007669"/>
    <property type="project" value="UniProtKB-KW"/>
</dbReference>
<evidence type="ECO:0000313" key="6">
    <source>
        <dbReference type="Proteomes" id="UP001611075"/>
    </source>
</evidence>
<evidence type="ECO:0000256" key="2">
    <source>
        <dbReference type="ARBA" id="ARBA00022741"/>
    </source>
</evidence>
<dbReference type="SUPFAM" id="SSF52540">
    <property type="entry name" value="P-loop containing nucleoside triphosphate hydrolases"/>
    <property type="match status" value="1"/>
</dbReference>
<dbReference type="Gene3D" id="3.40.50.300">
    <property type="entry name" value="P-loop containing nucleotide triphosphate hydrolases"/>
    <property type="match status" value="1"/>
</dbReference>
<comment type="caution">
    <text evidence="5">The sequence shown here is derived from an EMBL/GenBank/DDBJ whole genome shotgun (WGS) entry which is preliminary data.</text>
</comment>
<name>A0ABW7SJ66_9ACTN</name>
<dbReference type="InterPro" id="IPR003593">
    <property type="entry name" value="AAA+_ATPase"/>
</dbReference>
<dbReference type="Proteomes" id="UP001611075">
    <property type="component" value="Unassembled WGS sequence"/>
</dbReference>
<evidence type="ECO:0000256" key="1">
    <source>
        <dbReference type="ARBA" id="ARBA00006914"/>
    </source>
</evidence>
<evidence type="ECO:0000313" key="5">
    <source>
        <dbReference type="EMBL" id="MFI0793729.1"/>
    </source>
</evidence>
<keyword evidence="6" id="KW-1185">Reference proteome</keyword>
<dbReference type="InterPro" id="IPR003959">
    <property type="entry name" value="ATPase_AAA_core"/>
</dbReference>
<dbReference type="CDD" id="cd19481">
    <property type="entry name" value="RecA-like_protease"/>
    <property type="match status" value="1"/>
</dbReference>
<feature type="domain" description="AAA+ ATPase" evidence="4">
    <location>
        <begin position="421"/>
        <end position="553"/>
    </location>
</feature>
<accession>A0ABW7SJ66</accession>
<dbReference type="InterPro" id="IPR054472">
    <property type="entry name" value="WHD"/>
</dbReference>
<dbReference type="EMBL" id="JBIRPU010000007">
    <property type="protein sequence ID" value="MFI0793729.1"/>
    <property type="molecule type" value="Genomic_DNA"/>
</dbReference>
<comment type="similarity">
    <text evidence="1">Belongs to the AAA ATPase family.</text>
</comment>
<evidence type="ECO:0000259" key="4">
    <source>
        <dbReference type="SMART" id="SM00382"/>
    </source>
</evidence>